<feature type="compositionally biased region" description="Acidic residues" evidence="1">
    <location>
        <begin position="301"/>
        <end position="310"/>
    </location>
</feature>
<sequence length="626" mass="71374">MSVDTERVLEIFNDFRKRMMKNGATNKARWNAFTSMPSLSPVQLTRRLNQYGITVTNQEVSALWKFVGIKTNSLKYEDFVRMLQMDPSEAPQKSAKRNKTSRQNAHDDYEDFDDYQERQNSAPAVSRPRLGRHIEEEGPKSRLRNPAVKNDGIKKGIKSKQTIQKNPTQNKRGKNETNNRPQTSKPHVTIDSRFLKKPGQNYEEDDDDEQIYQRQSRYKNDYYEDDDVDGDVDDERENFYQMSGRRPNPNQYQDDDDDEDEDEENYSRKAGRPNLGRGSSHARPNKSGVDDAIMQNGTYDSADEDEDDYTNESRNYRRTQQRPNYGISSNKYENDDDLDEDGSSYENQRQIEDDDDIDEEDFNRNSRYMNKKASTDSSVSDRGNSNDPEIFSRIPSSNSPKRTPPSGARGRLDPTIFGNSPSKGYVSPSASSRSSTSQQMKPEYEDAEQISGVGLKKLISMISEHVYNAYPNSKTCYHKWRGMHNGLEAGDLRDGLAKDGKILISLDDAQKIISKYGGPLTLSTFARLLSDGTRFKEEADMGPPEITEDEEAIFEIAEQVSALMKSRRGQRNVNQWEEIIYRAPDIVDIVRGFEELGIDVSLDSVRVLTAKLGKAGLVKAIKSKLL</sequence>
<feature type="compositionally biased region" description="Polar residues" evidence="1">
    <location>
        <begin position="375"/>
        <end position="387"/>
    </location>
</feature>
<feature type="compositionally biased region" description="Acidic residues" evidence="1">
    <location>
        <begin position="223"/>
        <end position="236"/>
    </location>
</feature>
<feature type="compositionally biased region" description="Polar residues" evidence="1">
    <location>
        <begin position="159"/>
        <end position="186"/>
    </location>
</feature>
<dbReference type="OrthoDB" id="10631341at2759"/>
<name>A0A1J4JIN8_9EUKA</name>
<feature type="compositionally biased region" description="Acidic residues" evidence="1">
    <location>
        <begin position="253"/>
        <end position="264"/>
    </location>
</feature>
<reference evidence="2" key="1">
    <citation type="submission" date="2016-10" db="EMBL/GenBank/DDBJ databases">
        <authorList>
            <person name="Benchimol M."/>
            <person name="Almeida L.G."/>
            <person name="Vasconcelos A.T."/>
            <person name="Perreira-Neves A."/>
            <person name="Rosa I.A."/>
            <person name="Tasca T."/>
            <person name="Bogo M.R."/>
            <person name="de Souza W."/>
        </authorList>
    </citation>
    <scope>NUCLEOTIDE SEQUENCE [LARGE SCALE GENOMIC DNA]</scope>
    <source>
        <strain evidence="2">K</strain>
    </source>
</reference>
<organism evidence="2 3">
    <name type="scientific">Tritrichomonas foetus</name>
    <dbReference type="NCBI Taxonomy" id="1144522"/>
    <lineage>
        <taxon>Eukaryota</taxon>
        <taxon>Metamonada</taxon>
        <taxon>Parabasalia</taxon>
        <taxon>Tritrichomonadida</taxon>
        <taxon>Tritrichomonadidae</taxon>
        <taxon>Tritrichomonas</taxon>
    </lineage>
</organism>
<gene>
    <name evidence="2" type="ORF">TRFO_09080</name>
</gene>
<keyword evidence="3" id="KW-1185">Reference proteome</keyword>
<dbReference type="Proteomes" id="UP000179807">
    <property type="component" value="Unassembled WGS sequence"/>
</dbReference>
<dbReference type="VEuPathDB" id="TrichDB:TRFO_09080"/>
<accession>A0A1J4JIN8</accession>
<evidence type="ECO:0000313" key="2">
    <source>
        <dbReference type="EMBL" id="OHS98199.1"/>
    </source>
</evidence>
<feature type="compositionally biased region" description="Acidic residues" evidence="1">
    <location>
        <begin position="352"/>
        <end position="361"/>
    </location>
</feature>
<comment type="caution">
    <text evidence="2">The sequence shown here is derived from an EMBL/GenBank/DDBJ whole genome shotgun (WGS) entry which is preliminary data.</text>
</comment>
<dbReference type="EMBL" id="MLAK01001071">
    <property type="protein sequence ID" value="OHS98199.1"/>
    <property type="molecule type" value="Genomic_DNA"/>
</dbReference>
<dbReference type="GeneID" id="94829373"/>
<feature type="compositionally biased region" description="Low complexity" evidence="1">
    <location>
        <begin position="427"/>
        <end position="437"/>
    </location>
</feature>
<feature type="compositionally biased region" description="Polar residues" evidence="1">
    <location>
        <begin position="321"/>
        <end position="331"/>
    </location>
</feature>
<proteinExistence type="predicted"/>
<evidence type="ECO:0000256" key="1">
    <source>
        <dbReference type="SAM" id="MobiDB-lite"/>
    </source>
</evidence>
<evidence type="ECO:0000313" key="3">
    <source>
        <dbReference type="Proteomes" id="UP000179807"/>
    </source>
</evidence>
<feature type="region of interest" description="Disordered" evidence="1">
    <location>
        <begin position="110"/>
        <end position="448"/>
    </location>
</feature>
<feature type="compositionally biased region" description="Acidic residues" evidence="1">
    <location>
        <begin position="334"/>
        <end position="343"/>
    </location>
</feature>
<protein>
    <submittedName>
        <fullName evidence="2">Uncharacterized protein</fullName>
    </submittedName>
</protein>
<dbReference type="RefSeq" id="XP_068351336.1">
    <property type="nucleotide sequence ID" value="XM_068494669.1"/>
</dbReference>
<dbReference type="AlphaFoldDB" id="A0A1J4JIN8"/>